<feature type="region of interest" description="Disordered" evidence="1">
    <location>
        <begin position="18"/>
        <end position="69"/>
    </location>
</feature>
<gene>
    <name evidence="2" type="ORF">PHMEG_0002856</name>
</gene>
<feature type="compositionally biased region" description="Low complexity" evidence="1">
    <location>
        <begin position="25"/>
        <end position="41"/>
    </location>
</feature>
<organism evidence="2 3">
    <name type="scientific">Phytophthora megakarya</name>
    <dbReference type="NCBI Taxonomy" id="4795"/>
    <lineage>
        <taxon>Eukaryota</taxon>
        <taxon>Sar</taxon>
        <taxon>Stramenopiles</taxon>
        <taxon>Oomycota</taxon>
        <taxon>Peronosporomycetes</taxon>
        <taxon>Peronosporales</taxon>
        <taxon>Peronosporaceae</taxon>
        <taxon>Phytophthora</taxon>
    </lineage>
</organism>
<dbReference type="Proteomes" id="UP000198211">
    <property type="component" value="Unassembled WGS sequence"/>
</dbReference>
<evidence type="ECO:0000313" key="3">
    <source>
        <dbReference type="Proteomes" id="UP000198211"/>
    </source>
</evidence>
<evidence type="ECO:0000256" key="1">
    <source>
        <dbReference type="SAM" id="MobiDB-lite"/>
    </source>
</evidence>
<reference evidence="3" key="1">
    <citation type="submission" date="2017-03" db="EMBL/GenBank/DDBJ databases">
        <title>Phytopthora megakarya and P. palmivora, two closely related causual agents of cacao black pod achieved similar genome size and gene model numbers by different mechanisms.</title>
        <authorList>
            <person name="Ali S."/>
            <person name="Shao J."/>
            <person name="Larry D.J."/>
            <person name="Kronmiller B."/>
            <person name="Shen D."/>
            <person name="Strem M.D."/>
            <person name="Melnick R.L."/>
            <person name="Guiltinan M.J."/>
            <person name="Tyler B.M."/>
            <person name="Meinhardt L.W."/>
            <person name="Bailey B.A."/>
        </authorList>
    </citation>
    <scope>NUCLEOTIDE SEQUENCE [LARGE SCALE GENOMIC DNA]</scope>
    <source>
        <strain evidence="3">zdho120</strain>
    </source>
</reference>
<protein>
    <submittedName>
        <fullName evidence="2">Uncharacterized protein</fullName>
    </submittedName>
</protein>
<proteinExistence type="predicted"/>
<evidence type="ECO:0000313" key="2">
    <source>
        <dbReference type="EMBL" id="OWZ22439.1"/>
    </source>
</evidence>
<sequence length="69" mass="7783">MTILCDWMKRRQLIVHGFQHELHQPPTSTSPSHESSTHTNPKATSNAGCKPQLWDVNGRSIGIKPQHDI</sequence>
<dbReference type="EMBL" id="NBNE01000136">
    <property type="protein sequence ID" value="OWZ22439.1"/>
    <property type="molecule type" value="Genomic_DNA"/>
</dbReference>
<keyword evidence="3" id="KW-1185">Reference proteome</keyword>
<dbReference type="AlphaFoldDB" id="A0A225WZH3"/>
<comment type="caution">
    <text evidence="2">The sequence shown here is derived from an EMBL/GenBank/DDBJ whole genome shotgun (WGS) entry which is preliminary data.</text>
</comment>
<accession>A0A225WZH3</accession>
<name>A0A225WZH3_9STRA</name>